<comment type="caution">
    <text evidence="2">The sequence shown here is derived from an EMBL/GenBank/DDBJ whole genome shotgun (WGS) entry which is preliminary data.</text>
</comment>
<dbReference type="AlphaFoldDB" id="A0A844CB75"/>
<organism evidence="2 3">
    <name type="scientific">Fundicoccus ignavus</name>
    <dbReference type="NCBI Taxonomy" id="2664442"/>
    <lineage>
        <taxon>Bacteria</taxon>
        <taxon>Bacillati</taxon>
        <taxon>Bacillota</taxon>
        <taxon>Bacilli</taxon>
        <taxon>Lactobacillales</taxon>
        <taxon>Aerococcaceae</taxon>
        <taxon>Fundicoccus</taxon>
    </lineage>
</organism>
<name>A0A844CB75_9LACT</name>
<accession>A0A844CB75</accession>
<protein>
    <submittedName>
        <fullName evidence="2">Uncharacterized protein</fullName>
    </submittedName>
</protein>
<feature type="transmembrane region" description="Helical" evidence="1">
    <location>
        <begin position="6"/>
        <end position="25"/>
    </location>
</feature>
<reference evidence="2 3" key="1">
    <citation type="submission" date="2019-11" db="EMBL/GenBank/DDBJ databases">
        <title>Characterisation of Fundicoccus ignavus gen. nov. sp. nov., a novel genus of the family Aerococcaceae from bulk tank milk.</title>
        <authorList>
            <person name="Siebert A."/>
            <person name="Huptas C."/>
            <person name="Wenning M."/>
            <person name="Scherer S."/>
            <person name="Doll E.V."/>
        </authorList>
    </citation>
    <scope>NUCLEOTIDE SEQUENCE [LARGE SCALE GENOMIC DNA]</scope>
    <source>
        <strain evidence="2 3">DSM 109652</strain>
    </source>
</reference>
<dbReference type="EMBL" id="WJQT01000012">
    <property type="protein sequence ID" value="MRJ47677.1"/>
    <property type="molecule type" value="Genomic_DNA"/>
</dbReference>
<keyword evidence="1" id="KW-0812">Transmembrane</keyword>
<keyword evidence="1" id="KW-0472">Membrane</keyword>
<sequence length="60" mass="7030">MWFDLIEIRTFGLVLLLLAGINQLWNSWREYQENKRFEGMVLVSFVIGVATLGLFISSFF</sequence>
<evidence type="ECO:0000313" key="2">
    <source>
        <dbReference type="EMBL" id="MRJ47677.1"/>
    </source>
</evidence>
<proteinExistence type="predicted"/>
<keyword evidence="1" id="KW-1133">Transmembrane helix</keyword>
<evidence type="ECO:0000313" key="3">
    <source>
        <dbReference type="Proteomes" id="UP000440066"/>
    </source>
</evidence>
<feature type="transmembrane region" description="Helical" evidence="1">
    <location>
        <begin position="37"/>
        <end position="59"/>
    </location>
</feature>
<gene>
    <name evidence="2" type="ORF">GF867_08875</name>
</gene>
<dbReference type="Proteomes" id="UP000440066">
    <property type="component" value="Unassembled WGS sequence"/>
</dbReference>
<evidence type="ECO:0000256" key="1">
    <source>
        <dbReference type="SAM" id="Phobius"/>
    </source>
</evidence>